<dbReference type="SMART" id="SM00464">
    <property type="entry name" value="LON"/>
    <property type="match status" value="1"/>
</dbReference>
<proteinExistence type="predicted"/>
<dbReference type="RefSeq" id="WP_241748092.1">
    <property type="nucleotide sequence ID" value="NZ_BAAAPT010000002.1"/>
</dbReference>
<feature type="domain" description="Lon N-terminal" evidence="2">
    <location>
        <begin position="1"/>
        <end position="195"/>
    </location>
</feature>
<evidence type="ECO:0000256" key="1">
    <source>
        <dbReference type="SAM" id="MobiDB-lite"/>
    </source>
</evidence>
<dbReference type="InterPro" id="IPR015947">
    <property type="entry name" value="PUA-like_sf"/>
</dbReference>
<evidence type="ECO:0000259" key="2">
    <source>
        <dbReference type="PROSITE" id="PS51787"/>
    </source>
</evidence>
<dbReference type="InterPro" id="IPR003111">
    <property type="entry name" value="Lon_prtase_N"/>
</dbReference>
<evidence type="ECO:0000313" key="4">
    <source>
        <dbReference type="Proteomes" id="UP001291912"/>
    </source>
</evidence>
<accession>A0ABU5N917</accession>
<protein>
    <submittedName>
        <fullName evidence="3">LON peptidase substrate-binding domain-containing protein</fullName>
    </submittedName>
</protein>
<dbReference type="PANTHER" id="PTHR46732:SF8">
    <property type="entry name" value="ATP-DEPENDENT PROTEASE LA (LON) DOMAIN PROTEIN"/>
    <property type="match status" value="1"/>
</dbReference>
<organism evidence="3 4">
    <name type="scientific">Microbacterium aquimaris</name>
    <dbReference type="NCBI Taxonomy" id="459816"/>
    <lineage>
        <taxon>Bacteria</taxon>
        <taxon>Bacillati</taxon>
        <taxon>Actinomycetota</taxon>
        <taxon>Actinomycetes</taxon>
        <taxon>Micrococcales</taxon>
        <taxon>Microbacteriaceae</taxon>
        <taxon>Microbacterium</taxon>
    </lineage>
</organism>
<name>A0ABU5N917_9MICO</name>
<gene>
    <name evidence="3" type="ORF">R2Q92_11960</name>
</gene>
<dbReference type="InterPro" id="IPR046336">
    <property type="entry name" value="Lon_prtase_N_sf"/>
</dbReference>
<sequence length="234" mass="25852">MRETAMFPLSSVLMPYMPLPLRIFESRYLVMLGNLLDEEDPQFGVVLIARGPEAGGGEQRFSTGTLARVSRVAAREDDLQLVAIGGGRFEVEQWLEDDPYPRALVRELPMPEWDDALLPLRTRAEQTVRRLMSMTAEFAEQAWDADIELADDPTHACWQLAGIAPLSTLDHLALLQASSLEALLSDLIARCDDAEPLLTAPAPDHAFQAELDDLLDADGDTDDPETEAPDDAPR</sequence>
<feature type="region of interest" description="Disordered" evidence="1">
    <location>
        <begin position="212"/>
        <end position="234"/>
    </location>
</feature>
<comment type="caution">
    <text evidence="3">The sequence shown here is derived from an EMBL/GenBank/DDBJ whole genome shotgun (WGS) entry which is preliminary data.</text>
</comment>
<dbReference type="EMBL" id="JAWJYN010000002">
    <property type="protein sequence ID" value="MDZ8162549.1"/>
    <property type="molecule type" value="Genomic_DNA"/>
</dbReference>
<dbReference type="Gene3D" id="2.30.130.40">
    <property type="entry name" value="LON domain-like"/>
    <property type="match status" value="1"/>
</dbReference>
<dbReference type="SUPFAM" id="SSF88697">
    <property type="entry name" value="PUA domain-like"/>
    <property type="match status" value="1"/>
</dbReference>
<keyword evidence="4" id="KW-1185">Reference proteome</keyword>
<evidence type="ECO:0000313" key="3">
    <source>
        <dbReference type="EMBL" id="MDZ8162549.1"/>
    </source>
</evidence>
<dbReference type="Proteomes" id="UP001291912">
    <property type="component" value="Unassembled WGS sequence"/>
</dbReference>
<dbReference type="PANTHER" id="PTHR46732">
    <property type="entry name" value="ATP-DEPENDENT PROTEASE LA (LON) DOMAIN PROTEIN"/>
    <property type="match status" value="1"/>
</dbReference>
<reference evidence="3 4" key="1">
    <citation type="submission" date="2023-10" db="EMBL/GenBank/DDBJ databases">
        <title>Microbacterium xanthum sp. nov., isolated from seaweed.</title>
        <authorList>
            <person name="Lee S.D."/>
        </authorList>
    </citation>
    <scope>NUCLEOTIDE SEQUENCE [LARGE SCALE GENOMIC DNA]</scope>
    <source>
        <strain evidence="3 4">KCTC 19124</strain>
    </source>
</reference>
<dbReference type="PROSITE" id="PS51787">
    <property type="entry name" value="LON_N"/>
    <property type="match status" value="1"/>
</dbReference>
<dbReference type="Pfam" id="PF02190">
    <property type="entry name" value="LON_substr_bdg"/>
    <property type="match status" value="1"/>
</dbReference>